<dbReference type="Pfam" id="PF00528">
    <property type="entry name" value="BPD_transp_1"/>
    <property type="match status" value="1"/>
</dbReference>
<dbReference type="NCBIfam" id="TIGR01097">
    <property type="entry name" value="PhnE"/>
    <property type="match status" value="1"/>
</dbReference>
<dbReference type="EMBL" id="BARX01000010">
    <property type="protein sequence ID" value="GAD01704.1"/>
    <property type="molecule type" value="Genomic_DNA"/>
</dbReference>
<name>R9PK00_AGAAL</name>
<gene>
    <name evidence="9" type="ORF">AALB_1784</name>
</gene>
<dbReference type="RefSeq" id="WP_016401472.1">
    <property type="nucleotide sequence ID" value="NZ_BARX01000010.1"/>
</dbReference>
<dbReference type="PANTHER" id="PTHR30043:SF1">
    <property type="entry name" value="ABC TRANSPORT SYSTEM PERMEASE PROTEIN P69"/>
    <property type="match status" value="1"/>
</dbReference>
<keyword evidence="2 7" id="KW-0813">Transport</keyword>
<evidence type="ECO:0000256" key="7">
    <source>
        <dbReference type="RuleBase" id="RU363032"/>
    </source>
</evidence>
<keyword evidence="3" id="KW-1003">Cell membrane</keyword>
<evidence type="ECO:0000256" key="4">
    <source>
        <dbReference type="ARBA" id="ARBA00022692"/>
    </source>
</evidence>
<dbReference type="PROSITE" id="PS50928">
    <property type="entry name" value="ABC_TM1"/>
    <property type="match status" value="1"/>
</dbReference>
<dbReference type="GO" id="GO:0015416">
    <property type="term" value="F:ABC-type phosphonate transporter activity"/>
    <property type="evidence" value="ECO:0007669"/>
    <property type="project" value="InterPro"/>
</dbReference>
<dbReference type="Proteomes" id="UP000014461">
    <property type="component" value="Unassembled WGS sequence"/>
</dbReference>
<keyword evidence="5 7" id="KW-1133">Transmembrane helix</keyword>
<dbReference type="CDD" id="cd06261">
    <property type="entry name" value="TM_PBP2"/>
    <property type="match status" value="1"/>
</dbReference>
<keyword evidence="4 7" id="KW-0812">Transmembrane</keyword>
<feature type="transmembrane region" description="Helical" evidence="7">
    <location>
        <begin position="86"/>
        <end position="113"/>
    </location>
</feature>
<dbReference type="PANTHER" id="PTHR30043">
    <property type="entry name" value="PHOSPHONATES TRANSPORT SYSTEM PERMEASE PROTEIN"/>
    <property type="match status" value="1"/>
</dbReference>
<dbReference type="STRING" id="1331007.AALB_1784"/>
<evidence type="ECO:0000256" key="3">
    <source>
        <dbReference type="ARBA" id="ARBA00022475"/>
    </source>
</evidence>
<evidence type="ECO:0000259" key="8">
    <source>
        <dbReference type="PROSITE" id="PS50928"/>
    </source>
</evidence>
<evidence type="ECO:0000313" key="9">
    <source>
        <dbReference type="EMBL" id="GAD01704.1"/>
    </source>
</evidence>
<proteinExistence type="inferred from homology"/>
<feature type="transmembrane region" description="Helical" evidence="7">
    <location>
        <begin position="139"/>
        <end position="162"/>
    </location>
</feature>
<evidence type="ECO:0000313" key="10">
    <source>
        <dbReference type="Proteomes" id="UP000014461"/>
    </source>
</evidence>
<comment type="caution">
    <text evidence="9">The sequence shown here is derived from an EMBL/GenBank/DDBJ whole genome shotgun (WGS) entry which is preliminary data.</text>
</comment>
<feature type="domain" description="ABC transmembrane type-1" evidence="8">
    <location>
        <begin position="87"/>
        <end position="270"/>
    </location>
</feature>
<reference evidence="9" key="1">
    <citation type="journal article" date="2013" name="Genome Announc.">
        <title>Draft Genome Sequence of Agarivorans albus Strain MKT 106T, an Agarolytic Marine Bacterium.</title>
        <authorList>
            <person name="Yasuike M."/>
            <person name="Nakamura Y."/>
            <person name="Kai W."/>
            <person name="Fujiwara A."/>
            <person name="Fukui Y."/>
            <person name="Satomi M."/>
            <person name="Sano M."/>
        </authorList>
    </citation>
    <scope>NUCLEOTIDE SEQUENCE [LARGE SCALE GENOMIC DNA]</scope>
</reference>
<dbReference type="InterPro" id="IPR035906">
    <property type="entry name" value="MetI-like_sf"/>
</dbReference>
<evidence type="ECO:0000256" key="6">
    <source>
        <dbReference type="ARBA" id="ARBA00023136"/>
    </source>
</evidence>
<dbReference type="Gene3D" id="1.10.3720.10">
    <property type="entry name" value="MetI-like"/>
    <property type="match status" value="1"/>
</dbReference>
<protein>
    <submittedName>
        <fullName evidence="9">Phosphonate ABC transporter permease protein phnE</fullName>
    </submittedName>
</protein>
<feature type="transmembrane region" description="Helical" evidence="7">
    <location>
        <begin position="252"/>
        <end position="270"/>
    </location>
</feature>
<evidence type="ECO:0000256" key="5">
    <source>
        <dbReference type="ARBA" id="ARBA00022989"/>
    </source>
</evidence>
<feature type="transmembrane region" description="Helical" evidence="7">
    <location>
        <begin position="198"/>
        <end position="218"/>
    </location>
</feature>
<organism evidence="9 10">
    <name type="scientific">Agarivorans albus MKT 106</name>
    <dbReference type="NCBI Taxonomy" id="1331007"/>
    <lineage>
        <taxon>Bacteria</taxon>
        <taxon>Pseudomonadati</taxon>
        <taxon>Pseudomonadota</taxon>
        <taxon>Gammaproteobacteria</taxon>
        <taxon>Alteromonadales</taxon>
        <taxon>Alteromonadaceae</taxon>
        <taxon>Agarivorans</taxon>
    </lineage>
</organism>
<dbReference type="AlphaFoldDB" id="R9PK00"/>
<accession>R9PK00</accession>
<evidence type="ECO:0000256" key="1">
    <source>
        <dbReference type="ARBA" id="ARBA00004651"/>
    </source>
</evidence>
<feature type="transmembrane region" description="Helical" evidence="7">
    <location>
        <begin position="31"/>
        <end position="49"/>
    </location>
</feature>
<dbReference type="SUPFAM" id="SSF161098">
    <property type="entry name" value="MetI-like"/>
    <property type="match status" value="1"/>
</dbReference>
<comment type="subcellular location">
    <subcellularLocation>
        <location evidence="1 7">Cell membrane</location>
        <topology evidence="1 7">Multi-pass membrane protein</topology>
    </subcellularLocation>
</comment>
<keyword evidence="6 7" id="KW-0472">Membrane</keyword>
<sequence>MDKQKENGLMNNAINGQTTLDTPMRFERPSIITQVLFALFVLFFLWSTSNAGLSLSELLSGLPNMATIGGEMIPPATDRAWPMANAILVTFQMALVGTVIGITLSIPIAILAARNASPHPIVRHVTRSVVSFFRTVPDLAWALFFVASVGLGPFAGTLTIIVDTIGFCARFFAESMEEVDPGPSEALASIGANPIDRIAVVLIPGAMPSFINISLFSLEKAVRSSVVLGLVGAGGIGAELAVSMEMFRYDQAAMIVLMIFVLVFAVEQFSSSTRNRLLRQSK</sequence>
<dbReference type="GO" id="GO:0005886">
    <property type="term" value="C:plasma membrane"/>
    <property type="evidence" value="ECO:0007669"/>
    <property type="project" value="UniProtKB-SubCell"/>
</dbReference>
<comment type="similarity">
    <text evidence="7">Belongs to the binding-protein-dependent transport system permease family.</text>
</comment>
<dbReference type="InterPro" id="IPR000515">
    <property type="entry name" value="MetI-like"/>
</dbReference>
<dbReference type="InterPro" id="IPR005769">
    <property type="entry name" value="PhnE/PtxC"/>
</dbReference>
<keyword evidence="10" id="KW-1185">Reference proteome</keyword>
<evidence type="ECO:0000256" key="2">
    <source>
        <dbReference type="ARBA" id="ARBA00022448"/>
    </source>
</evidence>
<feature type="transmembrane region" description="Helical" evidence="7">
    <location>
        <begin position="225"/>
        <end position="246"/>
    </location>
</feature>